<sequence length="266" mass="29567">MVSYCDAGVNLFSNQFDSDRAEVIERAHLNAVRQLLLISSDVAESRLNLDYCQGKHSLVCTAGVHPHQAAAVAPDWLQTLMPLLADPAVVAVGECGLDYNRDFSPRPAQLQVFEQQLELASRVNKAVYLHERDAFADQIALLKSFPALTGVAHCFTGDSVQLRAYLDRGLYIGITGWLCDERRNQSMIEALTYLPLDRILLETDAPYLLPRTLADKPKSRRNEPAFVSSIAAQIAQLKQLSLDQVAEQTTLNFNRLFRPVEPSDGV</sequence>
<dbReference type="RefSeq" id="WP_377331100.1">
    <property type="nucleotide sequence ID" value="NZ_JBHSGB010000001.1"/>
</dbReference>
<dbReference type="PROSITE" id="PS01091">
    <property type="entry name" value="TATD_3"/>
    <property type="match status" value="1"/>
</dbReference>
<dbReference type="PANTHER" id="PTHR46124:SF2">
    <property type="entry name" value="D-AMINOACYL-TRNA DEACYLASE"/>
    <property type="match status" value="1"/>
</dbReference>
<dbReference type="InterPro" id="IPR001130">
    <property type="entry name" value="TatD-like"/>
</dbReference>
<name>A0ABV9JG44_9GAMM</name>
<dbReference type="SUPFAM" id="SSF51556">
    <property type="entry name" value="Metallo-dependent hydrolases"/>
    <property type="match status" value="1"/>
</dbReference>
<proteinExistence type="inferred from homology"/>
<dbReference type="Proteomes" id="UP001595962">
    <property type="component" value="Unassembled WGS sequence"/>
</dbReference>
<evidence type="ECO:0000313" key="4">
    <source>
        <dbReference type="Proteomes" id="UP001595962"/>
    </source>
</evidence>
<dbReference type="PIRSF" id="PIRSF005902">
    <property type="entry name" value="DNase_TatD"/>
    <property type="match status" value="1"/>
</dbReference>
<organism evidence="3 4">
    <name type="scientific">Rheinheimera marina</name>
    <dbReference type="NCBI Taxonomy" id="1774958"/>
    <lineage>
        <taxon>Bacteria</taxon>
        <taxon>Pseudomonadati</taxon>
        <taxon>Pseudomonadota</taxon>
        <taxon>Gammaproteobacteria</taxon>
        <taxon>Chromatiales</taxon>
        <taxon>Chromatiaceae</taxon>
        <taxon>Rheinheimera</taxon>
    </lineage>
</organism>
<dbReference type="PANTHER" id="PTHR46124">
    <property type="entry name" value="D-AMINOACYL-TRNA DEACYLASE"/>
    <property type="match status" value="1"/>
</dbReference>
<dbReference type="EC" id="3.1.-.-" evidence="3"/>
<gene>
    <name evidence="3" type="ORF">ACFO3I_01315</name>
</gene>
<dbReference type="GO" id="GO:0016787">
    <property type="term" value="F:hydrolase activity"/>
    <property type="evidence" value="ECO:0007669"/>
    <property type="project" value="UniProtKB-KW"/>
</dbReference>
<accession>A0ABV9JG44</accession>
<dbReference type="InterPro" id="IPR018228">
    <property type="entry name" value="DNase_TatD-rel_CS"/>
</dbReference>
<keyword evidence="2 3" id="KW-0378">Hydrolase</keyword>
<protein>
    <submittedName>
        <fullName evidence="3">TatD family hydrolase</fullName>
        <ecNumber evidence="3">3.1.-.-</ecNumber>
    </submittedName>
</protein>
<dbReference type="InterPro" id="IPR032466">
    <property type="entry name" value="Metal_Hydrolase"/>
</dbReference>
<evidence type="ECO:0000256" key="2">
    <source>
        <dbReference type="ARBA" id="ARBA00022801"/>
    </source>
</evidence>
<dbReference type="Gene3D" id="3.20.20.140">
    <property type="entry name" value="Metal-dependent hydrolases"/>
    <property type="match status" value="1"/>
</dbReference>
<comment type="similarity">
    <text evidence="1">Belongs to the metallo-dependent hydrolases superfamily. TatD-type hydrolase family.</text>
</comment>
<dbReference type="CDD" id="cd01310">
    <property type="entry name" value="TatD_DNAse"/>
    <property type="match status" value="1"/>
</dbReference>
<dbReference type="Pfam" id="PF01026">
    <property type="entry name" value="TatD_DNase"/>
    <property type="match status" value="1"/>
</dbReference>
<keyword evidence="4" id="KW-1185">Reference proteome</keyword>
<evidence type="ECO:0000313" key="3">
    <source>
        <dbReference type="EMBL" id="MFC4653654.1"/>
    </source>
</evidence>
<evidence type="ECO:0000256" key="1">
    <source>
        <dbReference type="ARBA" id="ARBA00009275"/>
    </source>
</evidence>
<dbReference type="EMBL" id="JBHSGB010000001">
    <property type="protein sequence ID" value="MFC4653654.1"/>
    <property type="molecule type" value="Genomic_DNA"/>
</dbReference>
<comment type="caution">
    <text evidence="3">The sequence shown here is derived from an EMBL/GenBank/DDBJ whole genome shotgun (WGS) entry which is preliminary data.</text>
</comment>
<reference evidence="4" key="1">
    <citation type="journal article" date="2019" name="Int. J. Syst. Evol. Microbiol.">
        <title>The Global Catalogue of Microorganisms (GCM) 10K type strain sequencing project: providing services to taxonomists for standard genome sequencing and annotation.</title>
        <authorList>
            <consortium name="The Broad Institute Genomics Platform"/>
            <consortium name="The Broad Institute Genome Sequencing Center for Infectious Disease"/>
            <person name="Wu L."/>
            <person name="Ma J."/>
        </authorList>
    </citation>
    <scope>NUCLEOTIDE SEQUENCE [LARGE SCALE GENOMIC DNA]</scope>
    <source>
        <strain evidence="4">DT28</strain>
    </source>
</reference>